<gene>
    <name evidence="2" type="ORF">HP438_02900</name>
</gene>
<proteinExistence type="predicted"/>
<keyword evidence="3" id="KW-1185">Reference proteome</keyword>
<reference evidence="2 3" key="1">
    <citation type="submission" date="2020-05" db="EMBL/GenBank/DDBJ databases">
        <title>Genome Sequencing of Type Strains.</title>
        <authorList>
            <person name="Lemaire J.F."/>
            <person name="Inderbitzin P."/>
            <person name="Gregorio O.A."/>
            <person name="Collins S.B."/>
            <person name="Wespe N."/>
            <person name="Knight-Connoni V."/>
        </authorList>
    </citation>
    <scope>NUCLEOTIDE SEQUENCE [LARGE SCALE GENOMIC DNA]</scope>
    <source>
        <strain evidence="2 3">DSM 100049</strain>
    </source>
</reference>
<dbReference type="Proteomes" id="UP000536441">
    <property type="component" value="Unassembled WGS sequence"/>
</dbReference>
<evidence type="ECO:0000256" key="1">
    <source>
        <dbReference type="SAM" id="Phobius"/>
    </source>
</evidence>
<sequence>MDDRGVTPPIETPPQPQARARGGVGLFLTKVAGALVLLILAGLIAIWGIQRYVADRLTPDPTTIARASLDGLREQNRLSAFAARYVAVVTSRQSQLGFSTERTLIMPGMVRYEVDLGKLRQQDVRWDATTRVLSVTLPPVEIDGPQVDLSAIREYGSGGLLTTFTDAEQRLDAANRTAGQVELMRQARAPAPMKLARDATRRAVERSFAMPLRAAGVEASVKVRFSDEPSSDERWDTTRTVQEVLSNAG</sequence>
<dbReference type="AlphaFoldDB" id="A0A7Y6B1Y1"/>
<dbReference type="EMBL" id="JABMCH010000050">
    <property type="protein sequence ID" value="NUU45924.1"/>
    <property type="molecule type" value="Genomic_DNA"/>
</dbReference>
<accession>A0A7Y6B1Y1</accession>
<dbReference type="Pfam" id="PF14014">
    <property type="entry name" value="DUF4230"/>
    <property type="match status" value="1"/>
</dbReference>
<evidence type="ECO:0000313" key="3">
    <source>
        <dbReference type="Proteomes" id="UP000536441"/>
    </source>
</evidence>
<keyword evidence="1" id="KW-0472">Membrane</keyword>
<feature type="transmembrane region" description="Helical" evidence="1">
    <location>
        <begin position="31"/>
        <end position="49"/>
    </location>
</feature>
<protein>
    <submittedName>
        <fullName evidence="2">DUF4230 domain-containing protein</fullName>
    </submittedName>
</protein>
<keyword evidence="1" id="KW-1133">Transmembrane helix</keyword>
<name>A0A7Y6B1Y1_9SPHN</name>
<dbReference type="RefSeq" id="WP_175310710.1">
    <property type="nucleotide sequence ID" value="NZ_CBCRYR010000046.1"/>
</dbReference>
<comment type="caution">
    <text evidence="2">The sequence shown here is derived from an EMBL/GenBank/DDBJ whole genome shotgun (WGS) entry which is preliminary data.</text>
</comment>
<organism evidence="2 3">
    <name type="scientific">Sphingomonas zeae</name>
    <dbReference type="NCBI Taxonomy" id="1646122"/>
    <lineage>
        <taxon>Bacteria</taxon>
        <taxon>Pseudomonadati</taxon>
        <taxon>Pseudomonadota</taxon>
        <taxon>Alphaproteobacteria</taxon>
        <taxon>Sphingomonadales</taxon>
        <taxon>Sphingomonadaceae</taxon>
        <taxon>Sphingomonas</taxon>
    </lineage>
</organism>
<dbReference type="InterPro" id="IPR025324">
    <property type="entry name" value="DUF4230"/>
</dbReference>
<keyword evidence="1" id="KW-0812">Transmembrane</keyword>
<evidence type="ECO:0000313" key="2">
    <source>
        <dbReference type="EMBL" id="NUU45924.1"/>
    </source>
</evidence>